<dbReference type="AlphaFoldDB" id="A0A327W6N7"/>
<feature type="transmembrane region" description="Helical" evidence="6">
    <location>
        <begin position="83"/>
        <end position="102"/>
    </location>
</feature>
<feature type="transmembrane region" description="Helical" evidence="6">
    <location>
        <begin position="168"/>
        <end position="189"/>
    </location>
</feature>
<feature type="transmembrane region" description="Helical" evidence="6">
    <location>
        <begin position="15"/>
        <end position="35"/>
    </location>
</feature>
<feature type="transmembrane region" description="Helical" evidence="6">
    <location>
        <begin position="230"/>
        <end position="248"/>
    </location>
</feature>
<dbReference type="OrthoDB" id="9807274at2"/>
<keyword evidence="3 6" id="KW-0812">Transmembrane</keyword>
<evidence type="ECO:0000256" key="1">
    <source>
        <dbReference type="ARBA" id="ARBA00004141"/>
    </source>
</evidence>
<feature type="transmembrane region" description="Helical" evidence="6">
    <location>
        <begin position="55"/>
        <end position="76"/>
    </location>
</feature>
<feature type="transmembrane region" description="Helical" evidence="6">
    <location>
        <begin position="389"/>
        <end position="407"/>
    </location>
</feature>
<dbReference type="PROSITE" id="PS00217">
    <property type="entry name" value="SUGAR_TRANSPORT_2"/>
    <property type="match status" value="1"/>
</dbReference>
<evidence type="ECO:0000256" key="6">
    <source>
        <dbReference type="SAM" id="Phobius"/>
    </source>
</evidence>
<proteinExistence type="predicted"/>
<feature type="transmembrane region" description="Helical" evidence="6">
    <location>
        <begin position="108"/>
        <end position="129"/>
    </location>
</feature>
<protein>
    <submittedName>
        <fullName evidence="8">MFS transporter</fullName>
    </submittedName>
</protein>
<evidence type="ECO:0000256" key="2">
    <source>
        <dbReference type="ARBA" id="ARBA00022448"/>
    </source>
</evidence>
<feature type="transmembrane region" description="Helical" evidence="6">
    <location>
        <begin position="141"/>
        <end position="162"/>
    </location>
</feature>
<feature type="transmembrane region" description="Helical" evidence="6">
    <location>
        <begin position="354"/>
        <end position="377"/>
    </location>
</feature>
<dbReference type="GO" id="GO:0016020">
    <property type="term" value="C:membrane"/>
    <property type="evidence" value="ECO:0007669"/>
    <property type="project" value="UniProtKB-SubCell"/>
</dbReference>
<keyword evidence="5 6" id="KW-0472">Membrane</keyword>
<dbReference type="PROSITE" id="PS50850">
    <property type="entry name" value="MFS"/>
    <property type="match status" value="1"/>
</dbReference>
<keyword evidence="2" id="KW-0813">Transport</keyword>
<accession>A0A327W6N7</accession>
<feature type="transmembrane region" description="Helical" evidence="6">
    <location>
        <begin position="302"/>
        <end position="323"/>
    </location>
</feature>
<evidence type="ECO:0000256" key="5">
    <source>
        <dbReference type="ARBA" id="ARBA00023136"/>
    </source>
</evidence>
<dbReference type="RefSeq" id="WP_111592307.1">
    <property type="nucleotide sequence ID" value="NZ_QLMA01000003.1"/>
</dbReference>
<evidence type="ECO:0000313" key="8">
    <source>
        <dbReference type="EMBL" id="RAJ83674.1"/>
    </source>
</evidence>
<feature type="transmembrane region" description="Helical" evidence="6">
    <location>
        <begin position="201"/>
        <end position="218"/>
    </location>
</feature>
<dbReference type="EMBL" id="QLMA01000003">
    <property type="protein sequence ID" value="RAJ83674.1"/>
    <property type="molecule type" value="Genomic_DNA"/>
</dbReference>
<dbReference type="GO" id="GO:0022857">
    <property type="term" value="F:transmembrane transporter activity"/>
    <property type="evidence" value="ECO:0007669"/>
    <property type="project" value="InterPro"/>
</dbReference>
<dbReference type="InterPro" id="IPR020846">
    <property type="entry name" value="MFS_dom"/>
</dbReference>
<dbReference type="PANTHER" id="PTHR42718">
    <property type="entry name" value="MAJOR FACILITATOR SUPERFAMILY MULTIDRUG TRANSPORTER MFSC"/>
    <property type="match status" value="1"/>
</dbReference>
<evidence type="ECO:0000256" key="4">
    <source>
        <dbReference type="ARBA" id="ARBA00022989"/>
    </source>
</evidence>
<organism evidence="8 9">
    <name type="scientific">Chitinophaga dinghuensis</name>
    <dbReference type="NCBI Taxonomy" id="1539050"/>
    <lineage>
        <taxon>Bacteria</taxon>
        <taxon>Pseudomonadati</taxon>
        <taxon>Bacteroidota</taxon>
        <taxon>Chitinophagia</taxon>
        <taxon>Chitinophagales</taxon>
        <taxon>Chitinophagaceae</taxon>
        <taxon>Chitinophaga</taxon>
    </lineage>
</organism>
<evidence type="ECO:0000256" key="3">
    <source>
        <dbReference type="ARBA" id="ARBA00022692"/>
    </source>
</evidence>
<evidence type="ECO:0000259" key="7">
    <source>
        <dbReference type="PROSITE" id="PS50850"/>
    </source>
</evidence>
<dbReference type="Gene3D" id="1.20.1250.20">
    <property type="entry name" value="MFS general substrate transporter like domains"/>
    <property type="match status" value="1"/>
</dbReference>
<dbReference type="Proteomes" id="UP000249819">
    <property type="component" value="Unassembled WGS sequence"/>
</dbReference>
<keyword evidence="4 6" id="KW-1133">Transmembrane helix</keyword>
<feature type="transmembrane region" description="Helical" evidence="6">
    <location>
        <begin position="268"/>
        <end position="290"/>
    </location>
</feature>
<comment type="caution">
    <text evidence="8">The sequence shown here is derived from an EMBL/GenBank/DDBJ whole genome shotgun (WGS) entry which is preliminary data.</text>
</comment>
<name>A0A327W6N7_9BACT</name>
<dbReference type="Pfam" id="PF07690">
    <property type="entry name" value="MFS_1"/>
    <property type="match status" value="1"/>
</dbReference>
<sequence length="408" mass="45461">MDQSTTLIEPGFRRFIIRLVAFFSLALAVMNLYIADSSFNEIMHTVSQTTWSLNWISIIYSLGCLVIMPFCTGLAGLLGQRKLFLLTFLIFAIFSFCSANATHMNALLIFRFFQGIAGGSMIILSHTLLIESWPTEKRGIAQLFALLAFSSIIFARTIGGSITDDYSWPIIFIINIPWCIILGTAGLVIPRNVEYERQEDWMANLLLMTGAAALYLGVKGNTEPYGAITPLRISLCIVGIISWTLFIWRHFRTASRQGKVALLKNKNVAIGLGLGFITIIGVIIIAEYILSSSRLSKMSGEMPLWPVVPLTIVMIFTIALTIRKMESMKYLIGTGFLLFGMTILLSILRCYAEVFWLVMSATMAIALLSFSLTTLTFSKLHGRQVSEAVALYNIIMKLAIVLGYLMIF</sequence>
<feature type="transmembrane region" description="Helical" evidence="6">
    <location>
        <begin position="330"/>
        <end position="348"/>
    </location>
</feature>
<dbReference type="PANTHER" id="PTHR42718:SF9">
    <property type="entry name" value="MAJOR FACILITATOR SUPERFAMILY MULTIDRUG TRANSPORTER MFSC"/>
    <property type="match status" value="1"/>
</dbReference>
<keyword evidence="9" id="KW-1185">Reference proteome</keyword>
<dbReference type="SUPFAM" id="SSF103473">
    <property type="entry name" value="MFS general substrate transporter"/>
    <property type="match status" value="1"/>
</dbReference>
<comment type="subcellular location">
    <subcellularLocation>
        <location evidence="1">Membrane</location>
        <topology evidence="1">Multi-pass membrane protein</topology>
    </subcellularLocation>
</comment>
<dbReference type="InterPro" id="IPR011701">
    <property type="entry name" value="MFS"/>
</dbReference>
<feature type="domain" description="Major facilitator superfamily (MFS) profile" evidence="7">
    <location>
        <begin position="17"/>
        <end position="408"/>
    </location>
</feature>
<evidence type="ECO:0000313" key="9">
    <source>
        <dbReference type="Proteomes" id="UP000249819"/>
    </source>
</evidence>
<dbReference type="InterPro" id="IPR036259">
    <property type="entry name" value="MFS_trans_sf"/>
</dbReference>
<gene>
    <name evidence="8" type="ORF">CLV59_103646</name>
</gene>
<dbReference type="InterPro" id="IPR005829">
    <property type="entry name" value="Sugar_transporter_CS"/>
</dbReference>
<reference evidence="8 9" key="1">
    <citation type="submission" date="2018-06" db="EMBL/GenBank/DDBJ databases">
        <title>Genomic Encyclopedia of Archaeal and Bacterial Type Strains, Phase II (KMG-II): from individual species to whole genera.</title>
        <authorList>
            <person name="Goeker M."/>
        </authorList>
    </citation>
    <scope>NUCLEOTIDE SEQUENCE [LARGE SCALE GENOMIC DNA]</scope>
    <source>
        <strain evidence="8 9">DSM 29821</strain>
    </source>
</reference>